<dbReference type="EC" id="2.7.1.130" evidence="2"/>
<keyword evidence="9" id="KW-0443">Lipid metabolism</keyword>
<dbReference type="UniPathway" id="UPA00359">
    <property type="reaction ID" value="UER00482"/>
</dbReference>
<dbReference type="AlphaFoldDB" id="A0A3B1CZW0"/>
<dbReference type="NCBIfam" id="TIGR00682">
    <property type="entry name" value="lpxK"/>
    <property type="match status" value="1"/>
</dbReference>
<name>A0A3B1CZW0_9ZZZZ</name>
<dbReference type="EMBL" id="UOGG01000185">
    <property type="protein sequence ID" value="VAX32111.1"/>
    <property type="molecule type" value="Genomic_DNA"/>
</dbReference>
<dbReference type="PANTHER" id="PTHR42724">
    <property type="entry name" value="TETRAACYLDISACCHARIDE 4'-KINASE"/>
    <property type="match status" value="1"/>
</dbReference>
<evidence type="ECO:0000256" key="8">
    <source>
        <dbReference type="ARBA" id="ARBA00022840"/>
    </source>
</evidence>
<dbReference type="HAMAP" id="MF_00409">
    <property type="entry name" value="LpxK"/>
    <property type="match status" value="1"/>
</dbReference>
<dbReference type="GO" id="GO:0005886">
    <property type="term" value="C:plasma membrane"/>
    <property type="evidence" value="ECO:0007669"/>
    <property type="project" value="TreeGrafter"/>
</dbReference>
<dbReference type="InterPro" id="IPR027417">
    <property type="entry name" value="P-loop_NTPase"/>
</dbReference>
<evidence type="ECO:0000256" key="6">
    <source>
        <dbReference type="ARBA" id="ARBA00022741"/>
    </source>
</evidence>
<gene>
    <name evidence="11" type="ORF">MNBD_NITROSPINAE05-710</name>
</gene>
<comment type="pathway">
    <text evidence="1">Glycolipid biosynthesis; lipid IV(A) biosynthesis; lipid IV(A) from (3R)-3-hydroxytetradecanoyl-[acyl-carrier-protein] and UDP-N-acetyl-alpha-D-glucosamine: step 6/6.</text>
</comment>
<evidence type="ECO:0000256" key="4">
    <source>
        <dbReference type="ARBA" id="ARBA00022556"/>
    </source>
</evidence>
<dbReference type="InterPro" id="IPR003758">
    <property type="entry name" value="LpxK"/>
</dbReference>
<evidence type="ECO:0000256" key="9">
    <source>
        <dbReference type="ARBA" id="ARBA00023098"/>
    </source>
</evidence>
<evidence type="ECO:0000256" key="10">
    <source>
        <dbReference type="SAM" id="Phobius"/>
    </source>
</evidence>
<organism evidence="11">
    <name type="scientific">hydrothermal vent metagenome</name>
    <dbReference type="NCBI Taxonomy" id="652676"/>
    <lineage>
        <taxon>unclassified sequences</taxon>
        <taxon>metagenomes</taxon>
        <taxon>ecological metagenomes</taxon>
    </lineage>
</organism>
<keyword evidence="10" id="KW-1133">Transmembrane helix</keyword>
<dbReference type="GO" id="GO:0009244">
    <property type="term" value="P:lipopolysaccharide core region biosynthetic process"/>
    <property type="evidence" value="ECO:0007669"/>
    <property type="project" value="TreeGrafter"/>
</dbReference>
<dbReference type="GO" id="GO:0005524">
    <property type="term" value="F:ATP binding"/>
    <property type="evidence" value="ECO:0007669"/>
    <property type="project" value="UniProtKB-KW"/>
</dbReference>
<reference evidence="11" key="1">
    <citation type="submission" date="2018-06" db="EMBL/GenBank/DDBJ databases">
        <authorList>
            <person name="Zhirakovskaya E."/>
        </authorList>
    </citation>
    <scope>NUCLEOTIDE SEQUENCE</scope>
</reference>
<dbReference type="GO" id="GO:0009245">
    <property type="term" value="P:lipid A biosynthetic process"/>
    <property type="evidence" value="ECO:0007669"/>
    <property type="project" value="UniProtKB-KW"/>
</dbReference>
<keyword evidence="4" id="KW-0441">Lipid A biosynthesis</keyword>
<keyword evidence="10" id="KW-0812">Transmembrane</keyword>
<evidence type="ECO:0000256" key="1">
    <source>
        <dbReference type="ARBA" id="ARBA00004870"/>
    </source>
</evidence>
<evidence type="ECO:0000256" key="2">
    <source>
        <dbReference type="ARBA" id="ARBA00012071"/>
    </source>
</evidence>
<keyword evidence="10" id="KW-0472">Membrane</keyword>
<evidence type="ECO:0000313" key="11">
    <source>
        <dbReference type="EMBL" id="VAX32111.1"/>
    </source>
</evidence>
<dbReference type="SUPFAM" id="SSF52540">
    <property type="entry name" value="P-loop containing nucleoside triphosphate hydrolases"/>
    <property type="match status" value="1"/>
</dbReference>
<dbReference type="Pfam" id="PF02606">
    <property type="entry name" value="LpxK"/>
    <property type="match status" value="1"/>
</dbReference>
<keyword evidence="8" id="KW-0067">ATP-binding</keyword>
<evidence type="ECO:0000256" key="7">
    <source>
        <dbReference type="ARBA" id="ARBA00022777"/>
    </source>
</evidence>
<keyword evidence="5 11" id="KW-0808">Transferase</keyword>
<evidence type="ECO:0000256" key="5">
    <source>
        <dbReference type="ARBA" id="ARBA00022679"/>
    </source>
</evidence>
<sequence>MDWEALYHRIISPKRKFYHVPLHLLFRAVALVYCLGLRLNRLAHRLGIFPARALPVRVISVGNLTLGGTGKTPFVLLVAGILREKGFKPAILSRGYGGRSQKKINVVCDGKTILLAADAAGDEPVMIARRLKNIPVLTGRDRFLTGRHALEHFGVDTLILDDGYQHLALKRDLNILLFDQQQPLGNGCLFPAGELREPLGESQRADLICFTRCQKNASSGRKKNGFAIPGNIPVMETAFRLKSLVRLDNQETLATEILRDQPVAAFCGLARPDDFRRTLETAGARVVFFRGFPDHHRYSASDFKTIAQEARQAGAKFILVSEKDSVKIDPAVFSLPVLKMILDVEIISGREVFMKLLLND</sequence>
<proteinExistence type="inferred from homology"/>
<keyword evidence="6" id="KW-0547">Nucleotide-binding</keyword>
<keyword evidence="7 11" id="KW-0418">Kinase</keyword>
<keyword evidence="3" id="KW-0444">Lipid biosynthesis</keyword>
<evidence type="ECO:0000256" key="3">
    <source>
        <dbReference type="ARBA" id="ARBA00022516"/>
    </source>
</evidence>
<feature type="transmembrane region" description="Helical" evidence="10">
    <location>
        <begin position="20"/>
        <end position="39"/>
    </location>
</feature>
<protein>
    <recommendedName>
        <fullName evidence="2">tetraacyldisaccharide 4'-kinase</fullName>
        <ecNumber evidence="2">2.7.1.130</ecNumber>
    </recommendedName>
</protein>
<accession>A0A3B1CZW0</accession>
<dbReference type="PANTHER" id="PTHR42724:SF1">
    <property type="entry name" value="TETRAACYLDISACCHARIDE 4'-KINASE, MITOCHONDRIAL-RELATED"/>
    <property type="match status" value="1"/>
</dbReference>
<dbReference type="GO" id="GO:0009029">
    <property type="term" value="F:lipid-A 4'-kinase activity"/>
    <property type="evidence" value="ECO:0007669"/>
    <property type="project" value="UniProtKB-EC"/>
</dbReference>